<organism evidence="2 3">
    <name type="scientific">Alternaria panax</name>
    <dbReference type="NCBI Taxonomy" id="48097"/>
    <lineage>
        <taxon>Eukaryota</taxon>
        <taxon>Fungi</taxon>
        <taxon>Dikarya</taxon>
        <taxon>Ascomycota</taxon>
        <taxon>Pezizomycotina</taxon>
        <taxon>Dothideomycetes</taxon>
        <taxon>Pleosporomycetidae</taxon>
        <taxon>Pleosporales</taxon>
        <taxon>Pleosporineae</taxon>
        <taxon>Pleosporaceae</taxon>
        <taxon>Alternaria</taxon>
        <taxon>Alternaria sect. Panax</taxon>
    </lineage>
</organism>
<protein>
    <submittedName>
        <fullName evidence="2">Uncharacterized protein</fullName>
    </submittedName>
</protein>
<dbReference type="Proteomes" id="UP001199106">
    <property type="component" value="Unassembled WGS sequence"/>
</dbReference>
<evidence type="ECO:0000256" key="1">
    <source>
        <dbReference type="SAM" id="MobiDB-lite"/>
    </source>
</evidence>
<feature type="compositionally biased region" description="Polar residues" evidence="1">
    <location>
        <begin position="1"/>
        <end position="20"/>
    </location>
</feature>
<sequence>MSGRPSSSWESTVRSVNHINPSMADPPTPSNNASRGNNHAPATTCPSTTYGDGLKQGMGPGMAAADLGPLLSVARQNQAILDFLANGISPNALLGYVQHFKIAVWTGKLEDLITLAAYVNLHDLTIMAAIPVDELTKRVNAIAERQTLSGAEALATLKHKSPNEGPNPPYKRARKSLKSTEPSSTGPPEPTLDLPMGCPGGGGDFCTVRQTTYWKSEAGYIKHLLKAHLGDYKDGDVLKCLLCKGTDLANKQYPLQGSMLGVHIWRTHMMVKEGSKRAQAAVVAMEDEAGESSGTQYGHTSGIGLDAFAFHTSSVGSLYFDRSHPPTSSGF</sequence>
<evidence type="ECO:0000313" key="3">
    <source>
        <dbReference type="Proteomes" id="UP001199106"/>
    </source>
</evidence>
<feature type="compositionally biased region" description="Polar residues" evidence="1">
    <location>
        <begin position="30"/>
        <end position="50"/>
    </location>
</feature>
<feature type="region of interest" description="Disordered" evidence="1">
    <location>
        <begin position="153"/>
        <end position="193"/>
    </location>
</feature>
<reference evidence="2" key="1">
    <citation type="submission" date="2021-07" db="EMBL/GenBank/DDBJ databases">
        <title>Genome Resource of American Ginseng Black Spot Pathogen Alternaria panax.</title>
        <authorList>
            <person name="Qiu C."/>
            <person name="Wang W."/>
            <person name="Liu Z."/>
        </authorList>
    </citation>
    <scope>NUCLEOTIDE SEQUENCE</scope>
    <source>
        <strain evidence="2">BNCC115425</strain>
    </source>
</reference>
<evidence type="ECO:0000313" key="2">
    <source>
        <dbReference type="EMBL" id="KAG9189884.1"/>
    </source>
</evidence>
<dbReference type="AlphaFoldDB" id="A0AAD4I9V8"/>
<accession>A0AAD4I9V8</accession>
<comment type="caution">
    <text evidence="2">The sequence shown here is derived from an EMBL/GenBank/DDBJ whole genome shotgun (WGS) entry which is preliminary data.</text>
</comment>
<proteinExistence type="predicted"/>
<keyword evidence="3" id="KW-1185">Reference proteome</keyword>
<gene>
    <name evidence="2" type="ORF">G6011_06752</name>
</gene>
<name>A0AAD4I9V8_9PLEO</name>
<dbReference type="EMBL" id="JAANER010000005">
    <property type="protein sequence ID" value="KAG9189884.1"/>
    <property type="molecule type" value="Genomic_DNA"/>
</dbReference>
<feature type="region of interest" description="Disordered" evidence="1">
    <location>
        <begin position="1"/>
        <end position="54"/>
    </location>
</feature>